<gene>
    <name evidence="2" type="ORF">LCGC14_1667610</name>
</gene>
<dbReference type="InterPro" id="IPR011050">
    <property type="entry name" value="Pectin_lyase_fold/virulence"/>
</dbReference>
<dbReference type="InterPro" id="IPR012334">
    <property type="entry name" value="Pectin_lyas_fold"/>
</dbReference>
<evidence type="ECO:0008006" key="3">
    <source>
        <dbReference type="Google" id="ProtNLM"/>
    </source>
</evidence>
<dbReference type="EMBL" id="LAZR01014261">
    <property type="protein sequence ID" value="KKM18253.1"/>
    <property type="molecule type" value="Genomic_DNA"/>
</dbReference>
<name>A0A0F9K825_9ZZZZ</name>
<protein>
    <recommendedName>
        <fullName evidence="3">Right handed beta helix domain-containing protein</fullName>
    </recommendedName>
</protein>
<proteinExistence type="predicted"/>
<dbReference type="AlphaFoldDB" id="A0A0F9K825"/>
<dbReference type="Gene3D" id="2.160.20.10">
    <property type="entry name" value="Single-stranded right-handed beta-helix, Pectin lyase-like"/>
    <property type="match status" value="1"/>
</dbReference>
<reference evidence="2" key="1">
    <citation type="journal article" date="2015" name="Nature">
        <title>Complex archaea that bridge the gap between prokaryotes and eukaryotes.</title>
        <authorList>
            <person name="Spang A."/>
            <person name="Saw J.H."/>
            <person name="Jorgensen S.L."/>
            <person name="Zaremba-Niedzwiedzka K."/>
            <person name="Martijn J."/>
            <person name="Lind A.E."/>
            <person name="van Eijk R."/>
            <person name="Schleper C."/>
            <person name="Guy L."/>
            <person name="Ettema T.J."/>
        </authorList>
    </citation>
    <scope>NUCLEOTIDE SEQUENCE</scope>
</reference>
<accession>A0A0F9K825</accession>
<dbReference type="SUPFAM" id="SSF51126">
    <property type="entry name" value="Pectin lyase-like"/>
    <property type="match status" value="1"/>
</dbReference>
<feature type="region of interest" description="Disordered" evidence="1">
    <location>
        <begin position="149"/>
        <end position="177"/>
    </location>
</feature>
<evidence type="ECO:0000256" key="1">
    <source>
        <dbReference type="SAM" id="MobiDB-lite"/>
    </source>
</evidence>
<feature type="non-terminal residue" evidence="2">
    <location>
        <position position="1"/>
    </location>
</feature>
<feature type="compositionally biased region" description="Low complexity" evidence="1">
    <location>
        <begin position="167"/>
        <end position="177"/>
    </location>
</feature>
<sequence>EMAQAANTADTNYAPGLQIDHCTFLGNVDALSRGFVSSALVFCRILDNLFTGFTLAAMGEELDGSLVTRPAFSFPQYHILRNIFADNKRNIDVPSQATLIAGNTIGLNRINSLVANGGIDLDGGSGNNTVTENHLSGTYATGGAYRKAQSSDEWHGNHVPAGGTGTTAGMSTGLPGQ</sequence>
<organism evidence="2">
    <name type="scientific">marine sediment metagenome</name>
    <dbReference type="NCBI Taxonomy" id="412755"/>
    <lineage>
        <taxon>unclassified sequences</taxon>
        <taxon>metagenomes</taxon>
        <taxon>ecological metagenomes</taxon>
    </lineage>
</organism>
<comment type="caution">
    <text evidence="2">The sequence shown here is derived from an EMBL/GenBank/DDBJ whole genome shotgun (WGS) entry which is preliminary data.</text>
</comment>
<evidence type="ECO:0000313" key="2">
    <source>
        <dbReference type="EMBL" id="KKM18253.1"/>
    </source>
</evidence>